<organism evidence="3 4">
    <name type="scientific">Trichogramma kaykai</name>
    <dbReference type="NCBI Taxonomy" id="54128"/>
    <lineage>
        <taxon>Eukaryota</taxon>
        <taxon>Metazoa</taxon>
        <taxon>Ecdysozoa</taxon>
        <taxon>Arthropoda</taxon>
        <taxon>Hexapoda</taxon>
        <taxon>Insecta</taxon>
        <taxon>Pterygota</taxon>
        <taxon>Neoptera</taxon>
        <taxon>Endopterygota</taxon>
        <taxon>Hymenoptera</taxon>
        <taxon>Apocrita</taxon>
        <taxon>Proctotrupomorpha</taxon>
        <taxon>Chalcidoidea</taxon>
        <taxon>Trichogrammatidae</taxon>
        <taxon>Trichogramma</taxon>
    </lineage>
</organism>
<evidence type="ECO:0000313" key="4">
    <source>
        <dbReference type="Proteomes" id="UP001627154"/>
    </source>
</evidence>
<feature type="chain" id="PRO_5044807509" evidence="2">
    <location>
        <begin position="19"/>
        <end position="657"/>
    </location>
</feature>
<dbReference type="Proteomes" id="UP001627154">
    <property type="component" value="Unassembled WGS sequence"/>
</dbReference>
<sequence length="657" mass="74637">MKPKLYLRFCLLAVVVGATDTGLDITVSNIVSTGFDLLNSIRNPIELFNFVFRFVQEISGADTSSPSQFTDVALRSISDKLEEMSEDIQDFRDELFEELRRREADQTTTAKLDKFFEIKEKIDDYFETFKRHINSSTAERYLPSTKDQLIQQIRSVGYNGVTGLLQEMHALVGTDRWSPSSFNLLADDKLLSTLVCSRGRPQQLIIYNVFLALCATEIKGITLDVYAIDVSSKKEGVENPAEFNDIKQAYVKRLEKTATAVRKVMSTASRSFWDCSKDEPEEGVNYVQFGRFLQRYIEREENLDQIRDTSSGGGDGDGLYWDKCKGGCERHEYSVTRTPAHRGGCEHRIRNCETFDQSINVCYAEPGQPRRYEYAESADGNFYGSSVDCKKRELSLKQWRNVNLHDCEICLCTCDEPKVPDHFIDLHMVRANAEKNEVIVGLRFRMKLGLLFMEAKVAKLLPSGQIDVESQIWKRKKFTAKDAKRSVAGVDHLQLGWENRSFVLDDVELGKDYALTGVRFVYKSGLIKLAARGHKYNFKRGRIDPSKEKWIVTGEDRPNSDYEEFSVEDRAVPTDYRENKVDSSRAVQYVNLTTSGMKSDVGQSLVPFVDTVPVVTKQLIPLAGFGLIHKGNRKSAGYLALKLIGYNFTEHVALTKN</sequence>
<dbReference type="PANTHER" id="PTHR47890">
    <property type="entry name" value="LD24308P"/>
    <property type="match status" value="1"/>
</dbReference>
<feature type="coiled-coil region" evidence="1">
    <location>
        <begin position="74"/>
        <end position="101"/>
    </location>
</feature>
<protein>
    <submittedName>
        <fullName evidence="3">Uncharacterized protein</fullName>
    </submittedName>
</protein>
<dbReference type="PANTHER" id="PTHR47890:SF1">
    <property type="entry name" value="LD24308P"/>
    <property type="match status" value="1"/>
</dbReference>
<keyword evidence="2" id="KW-0732">Signal</keyword>
<evidence type="ECO:0000313" key="3">
    <source>
        <dbReference type="EMBL" id="KAL3386183.1"/>
    </source>
</evidence>
<keyword evidence="4" id="KW-1185">Reference proteome</keyword>
<accession>A0ABD2W046</accession>
<proteinExistence type="predicted"/>
<dbReference type="InterPro" id="IPR032062">
    <property type="entry name" value="DUF4803"/>
</dbReference>
<evidence type="ECO:0000256" key="2">
    <source>
        <dbReference type="SAM" id="SignalP"/>
    </source>
</evidence>
<dbReference type="EMBL" id="JBJJXI010000148">
    <property type="protein sequence ID" value="KAL3386183.1"/>
    <property type="molecule type" value="Genomic_DNA"/>
</dbReference>
<reference evidence="3 4" key="1">
    <citation type="journal article" date="2024" name="bioRxiv">
        <title>A reference genome for Trichogramma kaykai: A tiny desert-dwelling parasitoid wasp with competing sex-ratio distorters.</title>
        <authorList>
            <person name="Culotta J."/>
            <person name="Lindsey A.R."/>
        </authorList>
    </citation>
    <scope>NUCLEOTIDE SEQUENCE [LARGE SCALE GENOMIC DNA]</scope>
    <source>
        <strain evidence="3 4">KSX58</strain>
    </source>
</reference>
<dbReference type="AlphaFoldDB" id="A0ABD2W046"/>
<name>A0ABD2W046_9HYME</name>
<keyword evidence="1" id="KW-0175">Coiled coil</keyword>
<comment type="caution">
    <text evidence="3">The sequence shown here is derived from an EMBL/GenBank/DDBJ whole genome shotgun (WGS) entry which is preliminary data.</text>
</comment>
<dbReference type="Pfam" id="PF16061">
    <property type="entry name" value="DUF4803"/>
    <property type="match status" value="1"/>
</dbReference>
<feature type="signal peptide" evidence="2">
    <location>
        <begin position="1"/>
        <end position="18"/>
    </location>
</feature>
<evidence type="ECO:0000256" key="1">
    <source>
        <dbReference type="SAM" id="Coils"/>
    </source>
</evidence>
<gene>
    <name evidence="3" type="ORF">TKK_018381</name>
</gene>